<protein>
    <submittedName>
        <fullName evidence="1">Uncharacterized protein</fullName>
    </submittedName>
</protein>
<dbReference type="OrthoDB" id="2417670at2759"/>
<proteinExistence type="predicted"/>
<reference evidence="1 2" key="1">
    <citation type="submission" date="2016-03" db="EMBL/GenBank/DDBJ databases">
        <title>Choanephora cucurbitarum.</title>
        <authorList>
            <person name="Min B."/>
            <person name="Park H."/>
            <person name="Park J.-H."/>
            <person name="Shin H.-D."/>
            <person name="Choi I.-G."/>
        </authorList>
    </citation>
    <scope>NUCLEOTIDE SEQUENCE [LARGE SCALE GENOMIC DNA]</scope>
    <source>
        <strain evidence="1 2">KUS-F28377</strain>
    </source>
</reference>
<sequence>MRLPSIANLLIDLPPSHYGIPPIQGDDPPQPLRLPLCFDRQTQSVSPPLYNDDFHCSKRRRSISSLPSTQIIFDDAGQPKLKRKRGRPPTVQLDGSWTFLAPTVWNIPISRREHRDRQTTDDTDTIMTNAMAAFTSSKMDMVLPMPHKKRGRKPKTHLVGNSCFVWKDLTLTRSKKTV</sequence>
<dbReference type="Proteomes" id="UP000093000">
    <property type="component" value="Unassembled WGS sequence"/>
</dbReference>
<accession>A0A1C7NJY8</accession>
<keyword evidence="2" id="KW-1185">Reference proteome</keyword>
<dbReference type="AlphaFoldDB" id="A0A1C7NJY8"/>
<dbReference type="EMBL" id="LUGH01000094">
    <property type="protein sequence ID" value="OBZ89473.1"/>
    <property type="molecule type" value="Genomic_DNA"/>
</dbReference>
<organism evidence="1 2">
    <name type="scientific">Choanephora cucurbitarum</name>
    <dbReference type="NCBI Taxonomy" id="101091"/>
    <lineage>
        <taxon>Eukaryota</taxon>
        <taxon>Fungi</taxon>
        <taxon>Fungi incertae sedis</taxon>
        <taxon>Mucoromycota</taxon>
        <taxon>Mucoromycotina</taxon>
        <taxon>Mucoromycetes</taxon>
        <taxon>Mucorales</taxon>
        <taxon>Mucorineae</taxon>
        <taxon>Choanephoraceae</taxon>
        <taxon>Choanephoroideae</taxon>
        <taxon>Choanephora</taxon>
    </lineage>
</organism>
<name>A0A1C7NJY8_9FUNG</name>
<evidence type="ECO:0000313" key="2">
    <source>
        <dbReference type="Proteomes" id="UP000093000"/>
    </source>
</evidence>
<dbReference type="InParanoid" id="A0A1C7NJY8"/>
<comment type="caution">
    <text evidence="1">The sequence shown here is derived from an EMBL/GenBank/DDBJ whole genome shotgun (WGS) entry which is preliminary data.</text>
</comment>
<gene>
    <name evidence="1" type="ORF">A0J61_02480</name>
</gene>
<evidence type="ECO:0000313" key="1">
    <source>
        <dbReference type="EMBL" id="OBZ89473.1"/>
    </source>
</evidence>